<keyword evidence="9" id="KW-1135">Mitochondrion nucleoid</keyword>
<evidence type="ECO:0000256" key="2">
    <source>
        <dbReference type="ARBA" id="ARBA00007053"/>
    </source>
</evidence>
<keyword evidence="8" id="KW-0234">DNA repair</keyword>
<evidence type="ECO:0000313" key="11">
    <source>
        <dbReference type="EMBL" id="TDZ36213.1"/>
    </source>
</evidence>
<protein>
    <recommendedName>
        <fullName evidence="3">Mitochondrial genome maintenance protein MGM101</fullName>
    </recommendedName>
</protein>
<comment type="similarity">
    <text evidence="2">Belongs to the MGM101 family.</text>
</comment>
<comment type="caution">
    <text evidence="11">The sequence shown here is derived from an EMBL/GenBank/DDBJ whole genome shotgun (WGS) entry which is preliminary data.</text>
</comment>
<evidence type="ECO:0000256" key="1">
    <source>
        <dbReference type="ARBA" id="ARBA00004436"/>
    </source>
</evidence>
<comment type="subcellular location">
    <subcellularLocation>
        <location evidence="1">Mitochondrion matrix</location>
        <location evidence="1">Mitochondrion nucleoid</location>
    </subcellularLocation>
</comment>
<evidence type="ECO:0000256" key="4">
    <source>
        <dbReference type="ARBA" id="ARBA00022763"/>
    </source>
</evidence>
<proteinExistence type="inferred from homology"/>
<feature type="region of interest" description="Disordered" evidence="10">
    <location>
        <begin position="22"/>
        <end position="100"/>
    </location>
</feature>
<keyword evidence="5" id="KW-0809">Transit peptide</keyword>
<dbReference type="InterPro" id="IPR009446">
    <property type="entry name" value="Mgm101"/>
</dbReference>
<sequence length="278" mass="30823">MASSNTLRPLLRASRSITHFARTSSQIRAFSTPPPPSPAAKPSATNTFAKRTFNAKNVSTFNKKTETPAPTPDSDAIVTTSPPSPDVPSGESEPLGNDNVASDLGIDWTRSYHGIGTQRFPKEVSDILLRPVDPEDVEIKSDGVIYLPEIKYRRILNEAFGPGGWGLVPKGEVVVGEKVVTREYALIAGGRFISQAQGENNYYSLEGLPSAVEGVKSNALMRCCKDLGIASELWDPVYIRNFKKTQVDEVWVEHQITKKKRQFWTRKDMPIQYPFKKV</sequence>
<dbReference type="AlphaFoldDB" id="A0A4R8QPI6"/>
<dbReference type="Proteomes" id="UP000295083">
    <property type="component" value="Unassembled WGS sequence"/>
</dbReference>
<dbReference type="GO" id="GO:0000262">
    <property type="term" value="C:mitochondrial chromosome"/>
    <property type="evidence" value="ECO:0007669"/>
    <property type="project" value="InterPro"/>
</dbReference>
<dbReference type="PANTHER" id="PTHR31404:SF0">
    <property type="entry name" value="MITOCHONDRIAL GENOME MAINTENANCE PROTEIN MGM101"/>
    <property type="match status" value="1"/>
</dbReference>
<keyword evidence="7" id="KW-0496">Mitochondrion</keyword>
<keyword evidence="12" id="KW-1185">Reference proteome</keyword>
<reference evidence="11 12" key="1">
    <citation type="submission" date="2018-11" db="EMBL/GenBank/DDBJ databases">
        <title>Genome sequence and assembly of Colletotrichum spinosum.</title>
        <authorList>
            <person name="Gan P."/>
            <person name="Shirasu K."/>
        </authorList>
    </citation>
    <scope>NUCLEOTIDE SEQUENCE [LARGE SCALE GENOMIC DNA]</scope>
    <source>
        <strain evidence="11 12">CBS 515.97</strain>
    </source>
</reference>
<keyword evidence="6" id="KW-0238">DNA-binding</keyword>
<dbReference type="GO" id="GO:0036297">
    <property type="term" value="P:interstrand cross-link repair"/>
    <property type="evidence" value="ECO:0007669"/>
    <property type="project" value="TreeGrafter"/>
</dbReference>
<evidence type="ECO:0000256" key="9">
    <source>
        <dbReference type="ARBA" id="ARBA00023271"/>
    </source>
</evidence>
<dbReference type="GO" id="GO:0000725">
    <property type="term" value="P:recombinational repair"/>
    <property type="evidence" value="ECO:0007669"/>
    <property type="project" value="TreeGrafter"/>
</dbReference>
<gene>
    <name evidence="11" type="primary">MGM101</name>
    <name evidence="11" type="ORF">C8035_v008073</name>
</gene>
<evidence type="ECO:0000256" key="6">
    <source>
        <dbReference type="ARBA" id="ARBA00023125"/>
    </source>
</evidence>
<evidence type="ECO:0000256" key="5">
    <source>
        <dbReference type="ARBA" id="ARBA00022946"/>
    </source>
</evidence>
<name>A0A4R8QPI6_9PEZI</name>
<dbReference type="EMBL" id="QAPG01000033">
    <property type="protein sequence ID" value="TDZ36213.1"/>
    <property type="molecule type" value="Genomic_DNA"/>
</dbReference>
<organism evidence="11 12">
    <name type="scientific">Colletotrichum spinosum</name>
    <dbReference type="NCBI Taxonomy" id="1347390"/>
    <lineage>
        <taxon>Eukaryota</taxon>
        <taxon>Fungi</taxon>
        <taxon>Dikarya</taxon>
        <taxon>Ascomycota</taxon>
        <taxon>Pezizomycotina</taxon>
        <taxon>Sordariomycetes</taxon>
        <taxon>Hypocreomycetidae</taxon>
        <taxon>Glomerellales</taxon>
        <taxon>Glomerellaceae</taxon>
        <taxon>Colletotrichum</taxon>
        <taxon>Colletotrichum orbiculare species complex</taxon>
    </lineage>
</organism>
<evidence type="ECO:0000256" key="3">
    <source>
        <dbReference type="ARBA" id="ARBA00013628"/>
    </source>
</evidence>
<evidence type="ECO:0000256" key="10">
    <source>
        <dbReference type="SAM" id="MobiDB-lite"/>
    </source>
</evidence>
<evidence type="ECO:0000256" key="7">
    <source>
        <dbReference type="ARBA" id="ARBA00023128"/>
    </source>
</evidence>
<evidence type="ECO:0000256" key="8">
    <source>
        <dbReference type="ARBA" id="ARBA00023204"/>
    </source>
</evidence>
<evidence type="ECO:0000313" key="12">
    <source>
        <dbReference type="Proteomes" id="UP000295083"/>
    </source>
</evidence>
<dbReference type="GO" id="GO:0003697">
    <property type="term" value="F:single-stranded DNA binding"/>
    <property type="evidence" value="ECO:0007669"/>
    <property type="project" value="InterPro"/>
</dbReference>
<dbReference type="PANTHER" id="PTHR31404">
    <property type="entry name" value="MITOCHONDRIAL GENOME MAINTENANCE PROTEIN MGM101"/>
    <property type="match status" value="1"/>
</dbReference>
<accession>A0A4R8QPI6</accession>
<dbReference type="Pfam" id="PF06420">
    <property type="entry name" value="Mgm101p"/>
    <property type="match status" value="1"/>
</dbReference>
<keyword evidence="4" id="KW-0227">DNA damage</keyword>